<proteinExistence type="predicted"/>
<dbReference type="Proteomes" id="UP000609849">
    <property type="component" value="Unassembled WGS sequence"/>
</dbReference>
<gene>
    <name evidence="1" type="ORF">H8923_07080</name>
</gene>
<reference evidence="1 2" key="1">
    <citation type="submission" date="2020-08" db="EMBL/GenBank/DDBJ databases">
        <authorList>
            <person name="Liu C."/>
            <person name="Sun Q."/>
        </authorList>
    </citation>
    <scope>NUCLEOTIDE SEQUENCE [LARGE SCALE GENOMIC DNA]</scope>
    <source>
        <strain evidence="1 2">NSJ-18</strain>
    </source>
</reference>
<sequence length="22" mass="2782">MVVHELCHMEYKDHSKEYIYNI</sequence>
<protein>
    <submittedName>
        <fullName evidence="1">M48 family metallopeptidase</fullName>
    </submittedName>
</protein>
<evidence type="ECO:0000313" key="1">
    <source>
        <dbReference type="EMBL" id="MBC5996520.1"/>
    </source>
</evidence>
<name>A0ABR7JNM3_9FIRM</name>
<organism evidence="1 2">
    <name type="scientific">Romboutsia faecis</name>
    <dbReference type="NCBI Taxonomy" id="2764597"/>
    <lineage>
        <taxon>Bacteria</taxon>
        <taxon>Bacillati</taxon>
        <taxon>Bacillota</taxon>
        <taxon>Clostridia</taxon>
        <taxon>Peptostreptococcales</taxon>
        <taxon>Peptostreptococcaceae</taxon>
        <taxon>Romboutsia</taxon>
    </lineage>
</organism>
<evidence type="ECO:0000313" key="2">
    <source>
        <dbReference type="Proteomes" id="UP000609849"/>
    </source>
</evidence>
<dbReference type="EMBL" id="JACRWE010000003">
    <property type="protein sequence ID" value="MBC5996520.1"/>
    <property type="molecule type" value="Genomic_DNA"/>
</dbReference>
<accession>A0ABR7JNM3</accession>
<keyword evidence="2" id="KW-1185">Reference proteome</keyword>
<comment type="caution">
    <text evidence="1">The sequence shown here is derived from an EMBL/GenBank/DDBJ whole genome shotgun (WGS) entry which is preliminary data.</text>
</comment>